<keyword evidence="5 10" id="KW-0031">Aminopeptidase</keyword>
<dbReference type="RefSeq" id="WP_084230064.1">
    <property type="nucleotide sequence ID" value="NZ_FWWR01000009.1"/>
</dbReference>
<dbReference type="PANTHER" id="PTHR34448">
    <property type="entry name" value="AMINOPEPTIDASE"/>
    <property type="match status" value="1"/>
</dbReference>
<name>A0A1W1UKR7_PEPAS</name>
<dbReference type="InterPro" id="IPR035097">
    <property type="entry name" value="M29_N-terminal"/>
</dbReference>
<reference evidence="11" key="1">
    <citation type="submission" date="2017-04" db="EMBL/GenBank/DDBJ databases">
        <authorList>
            <person name="Varghese N."/>
            <person name="Submissions S."/>
        </authorList>
    </citation>
    <scope>NUCLEOTIDE SEQUENCE [LARGE SCALE GENOMIC DNA]</scope>
    <source>
        <strain evidence="11">DSM 20463</strain>
    </source>
</reference>
<protein>
    <submittedName>
        <fullName evidence="10">Leucyl aminopeptidase (Aminopeptidase T)</fullName>
    </submittedName>
</protein>
<sequence>MNFEQNLAKYAKLIINTGIKVKEGDMVSIAGEVVNYEFLRYIAEEAYAAGAHDVKIHYNDQKFNKLKYQNSPLEVLTNVPEYTIDEQLYLLDNKAKYVKVIGSDPNGLKGVDSDKLQKAIMARSKALKEVNKRMMNSETSWIVVGAPTVEWAKSVYPELSDEEAVEKLWDAIFKTTRVDLDDPEAAWDEHVNNLKKWSDFLNENEFEMLHFKSEKGTDLKVKLPKGYIFAGASEYAKTGDEFIANIPTEEVFSLPHREGVDGIVYSTKPLNYNGNLIDEFYLKFENGKVVEFDAKEGYETLKNLLETDEGASRIGEVALVPFDSPISNSGLLFFETLYDENAACHLALGKAYPTSIKGGDEMSDEELVKAGANDSLVHVDFMIGDATTEIVAYKGENKVQIFKDGNFVI</sequence>
<dbReference type="InterPro" id="IPR052170">
    <property type="entry name" value="M29_Exopeptidase"/>
</dbReference>
<comment type="cofactor">
    <cofactor evidence="1">
        <name>Co(2+)</name>
        <dbReference type="ChEBI" id="CHEBI:48828"/>
    </cofactor>
</comment>
<evidence type="ECO:0000256" key="2">
    <source>
        <dbReference type="ARBA" id="ARBA00001946"/>
    </source>
</evidence>
<dbReference type="STRING" id="573058.SAMN00017477_0378"/>
<evidence type="ECO:0000256" key="6">
    <source>
        <dbReference type="ARBA" id="ARBA00022670"/>
    </source>
</evidence>
<dbReference type="GO" id="GO:0006508">
    <property type="term" value="P:proteolysis"/>
    <property type="evidence" value="ECO:0007669"/>
    <property type="project" value="UniProtKB-KW"/>
</dbReference>
<evidence type="ECO:0000256" key="9">
    <source>
        <dbReference type="ARBA" id="ARBA00023049"/>
    </source>
</evidence>
<keyword evidence="8" id="KW-0378">Hydrolase</keyword>
<evidence type="ECO:0000256" key="8">
    <source>
        <dbReference type="ARBA" id="ARBA00022801"/>
    </source>
</evidence>
<evidence type="ECO:0000313" key="10">
    <source>
        <dbReference type="EMBL" id="SMB81718.1"/>
    </source>
</evidence>
<evidence type="ECO:0000313" key="11">
    <source>
        <dbReference type="Proteomes" id="UP000192368"/>
    </source>
</evidence>
<comment type="similarity">
    <text evidence="4">Belongs to the peptidase M29 family.</text>
</comment>
<comment type="cofactor">
    <cofactor evidence="2">
        <name>Mg(2+)</name>
        <dbReference type="ChEBI" id="CHEBI:18420"/>
    </cofactor>
</comment>
<evidence type="ECO:0000256" key="7">
    <source>
        <dbReference type="ARBA" id="ARBA00022723"/>
    </source>
</evidence>
<dbReference type="SUPFAM" id="SSF144052">
    <property type="entry name" value="Thermophilic metalloprotease-like"/>
    <property type="match status" value="1"/>
</dbReference>
<dbReference type="InterPro" id="IPR000787">
    <property type="entry name" value="Peptidase_M29"/>
</dbReference>
<dbReference type="EMBL" id="FWWR01000009">
    <property type="protein sequence ID" value="SMB81718.1"/>
    <property type="molecule type" value="Genomic_DNA"/>
</dbReference>
<dbReference type="Gene3D" id="3.40.1830.10">
    <property type="entry name" value="Thermophilic metalloprotease (M29)"/>
    <property type="match status" value="1"/>
</dbReference>
<evidence type="ECO:0000256" key="3">
    <source>
        <dbReference type="ARBA" id="ARBA00001947"/>
    </source>
</evidence>
<keyword evidence="7" id="KW-0479">Metal-binding</keyword>
<comment type="cofactor">
    <cofactor evidence="3">
        <name>Zn(2+)</name>
        <dbReference type="ChEBI" id="CHEBI:29105"/>
    </cofactor>
</comment>
<dbReference type="GO" id="GO:0004177">
    <property type="term" value="F:aminopeptidase activity"/>
    <property type="evidence" value="ECO:0007669"/>
    <property type="project" value="UniProtKB-KW"/>
</dbReference>
<evidence type="ECO:0000256" key="4">
    <source>
        <dbReference type="ARBA" id="ARBA00008236"/>
    </source>
</evidence>
<keyword evidence="11" id="KW-1185">Reference proteome</keyword>
<evidence type="ECO:0000256" key="5">
    <source>
        <dbReference type="ARBA" id="ARBA00022438"/>
    </source>
</evidence>
<dbReference type="Pfam" id="PF02073">
    <property type="entry name" value="Peptidase_M29"/>
    <property type="match status" value="1"/>
</dbReference>
<dbReference type="GO" id="GO:0008237">
    <property type="term" value="F:metallopeptidase activity"/>
    <property type="evidence" value="ECO:0007669"/>
    <property type="project" value="UniProtKB-KW"/>
</dbReference>
<dbReference type="PANTHER" id="PTHR34448:SF3">
    <property type="entry name" value="AMINOPEPTIDASE AMPS"/>
    <property type="match status" value="1"/>
</dbReference>
<evidence type="ECO:0000256" key="1">
    <source>
        <dbReference type="ARBA" id="ARBA00001941"/>
    </source>
</evidence>
<gene>
    <name evidence="10" type="ORF">SAMN00017477_0378</name>
</gene>
<dbReference type="Proteomes" id="UP000192368">
    <property type="component" value="Unassembled WGS sequence"/>
</dbReference>
<dbReference type="AlphaFoldDB" id="A0A1W1UKR7"/>
<keyword evidence="9" id="KW-0482">Metalloprotease</keyword>
<proteinExistence type="inferred from homology"/>
<organism evidence="10 11">
    <name type="scientific">Peptoniphilus asaccharolyticus DSM 20463</name>
    <dbReference type="NCBI Taxonomy" id="573058"/>
    <lineage>
        <taxon>Bacteria</taxon>
        <taxon>Bacillati</taxon>
        <taxon>Bacillota</taxon>
        <taxon>Tissierellia</taxon>
        <taxon>Tissierellales</taxon>
        <taxon>Peptoniphilaceae</taxon>
        <taxon>Peptoniphilus</taxon>
    </lineage>
</organism>
<accession>A0A1W1UKR7</accession>
<dbReference type="PRINTS" id="PR00919">
    <property type="entry name" value="THERMOPTASE"/>
</dbReference>
<keyword evidence="6" id="KW-0645">Protease</keyword>
<dbReference type="GO" id="GO:0046872">
    <property type="term" value="F:metal ion binding"/>
    <property type="evidence" value="ECO:0007669"/>
    <property type="project" value="UniProtKB-KW"/>
</dbReference>
<dbReference type="OrthoDB" id="9803993at2"/>